<feature type="region of interest" description="Disordered" evidence="5">
    <location>
        <begin position="168"/>
        <end position="355"/>
    </location>
</feature>
<evidence type="ECO:0000256" key="5">
    <source>
        <dbReference type="SAM" id="MobiDB-lite"/>
    </source>
</evidence>
<evidence type="ECO:0000256" key="4">
    <source>
        <dbReference type="ARBA" id="ARBA00023054"/>
    </source>
</evidence>
<evidence type="ECO:0000313" key="8">
    <source>
        <dbReference type="Proteomes" id="UP000761534"/>
    </source>
</evidence>
<protein>
    <recommendedName>
        <fullName evidence="6">Exocyst complex component Sec3 PIP2-binding N-terminal domain-containing protein</fullName>
    </recommendedName>
</protein>
<dbReference type="GO" id="GO:0006887">
    <property type="term" value="P:exocytosis"/>
    <property type="evidence" value="ECO:0007669"/>
    <property type="project" value="UniProtKB-KW"/>
</dbReference>
<feature type="compositionally biased region" description="Low complexity" evidence="5">
    <location>
        <begin position="274"/>
        <end position="294"/>
    </location>
</feature>
<feature type="region of interest" description="Disordered" evidence="5">
    <location>
        <begin position="1"/>
        <end position="34"/>
    </location>
</feature>
<dbReference type="SMART" id="SM01313">
    <property type="entry name" value="Sec3-PIP2_bind"/>
    <property type="match status" value="1"/>
</dbReference>
<dbReference type="InterPro" id="IPR028258">
    <property type="entry name" value="Sec3-PIP2_bind"/>
</dbReference>
<dbReference type="GO" id="GO:0006893">
    <property type="term" value="P:Golgi to plasma membrane transport"/>
    <property type="evidence" value="ECO:0007669"/>
    <property type="project" value="TreeGrafter"/>
</dbReference>
<dbReference type="CDD" id="cd13315">
    <property type="entry name" value="PH_Sec3"/>
    <property type="match status" value="1"/>
</dbReference>
<feature type="compositionally biased region" description="Basic and acidic residues" evidence="5">
    <location>
        <begin position="472"/>
        <end position="500"/>
    </location>
</feature>
<feature type="compositionally biased region" description="Polar residues" evidence="5">
    <location>
        <begin position="523"/>
        <end position="535"/>
    </location>
</feature>
<dbReference type="Pfam" id="PF09763">
    <property type="entry name" value="Sec3_CC"/>
    <property type="match status" value="1"/>
</dbReference>
<feature type="region of interest" description="Disordered" evidence="5">
    <location>
        <begin position="55"/>
        <end position="75"/>
    </location>
</feature>
<keyword evidence="2" id="KW-0813">Transport</keyword>
<evidence type="ECO:0000313" key="7">
    <source>
        <dbReference type="EMBL" id="KAA8916994.1"/>
    </source>
</evidence>
<evidence type="ECO:0000259" key="6">
    <source>
        <dbReference type="SMART" id="SM01313"/>
    </source>
</evidence>
<comment type="caution">
    <text evidence="7">The sequence shown here is derived from an EMBL/GenBank/DDBJ whole genome shotgun (WGS) entry which is preliminary data.</text>
</comment>
<dbReference type="GO" id="GO:0005546">
    <property type="term" value="F:phosphatidylinositol-4,5-bisphosphate binding"/>
    <property type="evidence" value="ECO:0007669"/>
    <property type="project" value="TreeGrafter"/>
</dbReference>
<dbReference type="Pfam" id="PF15277">
    <property type="entry name" value="Sec3-PIP2_bind"/>
    <property type="match status" value="1"/>
</dbReference>
<organism evidence="7 8">
    <name type="scientific">Trichomonascus ciferrii</name>
    <dbReference type="NCBI Taxonomy" id="44093"/>
    <lineage>
        <taxon>Eukaryota</taxon>
        <taxon>Fungi</taxon>
        <taxon>Dikarya</taxon>
        <taxon>Ascomycota</taxon>
        <taxon>Saccharomycotina</taxon>
        <taxon>Dipodascomycetes</taxon>
        <taxon>Dipodascales</taxon>
        <taxon>Trichomonascaceae</taxon>
        <taxon>Trichomonascus</taxon>
        <taxon>Trichomonascus ciferrii complex</taxon>
    </lineage>
</organism>
<sequence>MYNGTSASGGSHPRKTSGPGQQGHGSLAQKYDDEKERITKSCFAKSYITHVRVTEDGHYPSSRPPPNASESSRKSRVIIVAVRKSGRVRVHKSRENPNGTFQIGKTWNLDDLTKIENDTVDSTGFIVHMGKPYYWTTGTSKEKTVFIGSLIKIYKKYTGGKVPELVGLDTTGHAIPSSGPGTAPGNDPNQQKHHHHHHHHHHDHLPHVQKSSRQASDQQIPQQRRPSYNSTPSLSPAASRNASAQHLPAAESPPEPVVPSGPSTPQQVGPPPQHSFEGSHSASSSTTNFTASTGKAFTPTASPAQTRRRSSTPLEPAGVVVGSGEARSRAQSVSASQNLRRSQQFDSSSTPTISLDTSAIDNAAGEEGNMAIATSSPTEEQPVAAPTGSLDSSVGPYAEAGDSTAFSKGHRKNRSSIQGIKFARTHHEHRSIDATAGEPDKQMQNDEPHYDRHVGFNGVDDGEDTNAGFSEPRYEGDGTADHLDNEANNVEHDHYHHADEPQEEGAEEEEEEEEEDRRVSRGSMGSKNRLSFNAPANASAVEETLGEFNWTGRDDSKTLESNITNELALIEAANLHNVVDLDDRLDELDNSLSAAISECEKLDTMLAFFSVQLGSFSDDIAHIEGQGHGLQVQTTNQKLLWNELHSILQTVSLPDDLLHTLKNARLDTAKDVSITESALVELYSALTMTDDESLDSLGAMRALREKRHIYEQVQMDFTRQFKSFIDSRFKQAMRDCDDMVSKVDPSSEEPQLIQIEPTFMKPVYPLCGIILFLKEVDHMSYGTVLKTYEYLIKPYYQTAVGSFLAKWRRAIAALIGKSEKFAFTGKETSSSEGGGGGIAKLKRSGTLARLRSDSRSEIKSQPHSSGYGATGNGGEDGSKGWTPNHKIRGQIKHSVNKVIYSICSVLTCQQEVLILLFHQASVSSMPFPDYVKKYPVSGRISGKTDEDFFHIRDIDSDRGQARELQNVMGSIFGGIQEDVIKFVEFLGKNSSLDLPYFIAAIDSKIAGLQTTNQDFLMHILTRVRDKASGVWQQFVDEQIKSIGNTLVSSKKRRGTIYFVNQLPEFCKVIERDLGELSHSDISLDELPVRQLIDESYDKIFKTIFHNLQRIAKEPTTSNDNLGLHASAGSAEHEDKERLNYHILMIENMNVLKEGLSEEENPVLTGHRDNAMMTYRTELDSYIQMVIHRPLGKIIEFVEGVEAIINKNPGENPTARHGYSRSVLKRTLSGFDAKEVRKGVDVLYKRVEKHFLGEEDRSDKDPQLFHKVWSALSAQYSSYYSRLSQIADRYYADSNGEPGSNLIEFTKNDISQAFNK</sequence>
<feature type="compositionally biased region" description="Acidic residues" evidence="5">
    <location>
        <begin position="501"/>
        <end position="515"/>
    </location>
</feature>
<feature type="domain" description="Exocyst complex component Sec3 PIP2-binding N-terminal" evidence="6">
    <location>
        <begin position="71"/>
        <end position="157"/>
    </location>
</feature>
<feature type="region of interest" description="Disordered" evidence="5">
    <location>
        <begin position="374"/>
        <end position="535"/>
    </location>
</feature>
<reference evidence="7" key="1">
    <citation type="journal article" date="2019" name="G3 (Bethesda)">
        <title>Genome Assemblies of Two Rare Opportunistic Yeast Pathogens: Diutina rugosa (syn. Candida rugosa) and Trichomonascus ciferrii (syn. Candida ciferrii).</title>
        <authorList>
            <person name="Mixao V."/>
            <person name="Saus E."/>
            <person name="Hansen A.P."/>
            <person name="Lass-Florl C."/>
            <person name="Gabaldon T."/>
        </authorList>
    </citation>
    <scope>NUCLEOTIDE SEQUENCE</scope>
    <source>
        <strain evidence="7">CBS 4856</strain>
    </source>
</reference>
<name>A0A642VCX6_9ASCO</name>
<accession>A0A642VCX6</accession>
<evidence type="ECO:0000256" key="1">
    <source>
        <dbReference type="ARBA" id="ARBA00006518"/>
    </source>
</evidence>
<dbReference type="GO" id="GO:0005886">
    <property type="term" value="C:plasma membrane"/>
    <property type="evidence" value="ECO:0007669"/>
    <property type="project" value="TreeGrafter"/>
</dbReference>
<keyword evidence="4" id="KW-0175">Coiled coil</keyword>
<proteinExistence type="inferred from homology"/>
<feature type="compositionally biased region" description="Basic and acidic residues" evidence="5">
    <location>
        <begin position="850"/>
        <end position="860"/>
    </location>
</feature>
<dbReference type="GO" id="GO:0000145">
    <property type="term" value="C:exocyst"/>
    <property type="evidence" value="ECO:0007669"/>
    <property type="project" value="InterPro"/>
</dbReference>
<dbReference type="VEuPathDB" id="FungiDB:TRICI_000860"/>
<feature type="compositionally biased region" description="Basic and acidic residues" evidence="5">
    <location>
        <begin position="438"/>
        <end position="454"/>
    </location>
</feature>
<dbReference type="InterPro" id="IPR048628">
    <property type="entry name" value="Sec3_C"/>
</dbReference>
<keyword evidence="8" id="KW-1185">Reference proteome</keyword>
<feature type="region of interest" description="Disordered" evidence="5">
    <location>
        <begin position="849"/>
        <end position="884"/>
    </location>
</feature>
<dbReference type="Gene3D" id="2.30.29.90">
    <property type="match status" value="1"/>
</dbReference>
<dbReference type="InterPro" id="IPR019160">
    <property type="entry name" value="Sec3_CC"/>
</dbReference>
<evidence type="ECO:0000256" key="3">
    <source>
        <dbReference type="ARBA" id="ARBA00022483"/>
    </source>
</evidence>
<feature type="compositionally biased region" description="Polar residues" evidence="5">
    <location>
        <begin position="338"/>
        <end position="355"/>
    </location>
</feature>
<dbReference type="PANTHER" id="PTHR16092:SF14">
    <property type="entry name" value="EXOCYST COMPLEX COMPONENT 1 ISOFORM X1"/>
    <property type="match status" value="1"/>
</dbReference>
<comment type="similarity">
    <text evidence="1">Belongs to the SEC3 family.</text>
</comment>
<feature type="compositionally biased region" description="Polar residues" evidence="5">
    <location>
        <begin position="209"/>
        <end position="244"/>
    </location>
</feature>
<dbReference type="Pfam" id="PF20654">
    <property type="entry name" value="Sec3_C-term"/>
    <property type="match status" value="1"/>
</dbReference>
<dbReference type="OrthoDB" id="27109at2759"/>
<keyword evidence="3" id="KW-0268">Exocytosis</keyword>
<gene>
    <name evidence="7" type="ORF">TRICI_000860</name>
</gene>
<dbReference type="EMBL" id="SWFS01000072">
    <property type="protein sequence ID" value="KAA8916994.1"/>
    <property type="molecule type" value="Genomic_DNA"/>
</dbReference>
<evidence type="ECO:0000256" key="2">
    <source>
        <dbReference type="ARBA" id="ARBA00022448"/>
    </source>
</evidence>
<feature type="compositionally biased region" description="Basic residues" evidence="5">
    <location>
        <begin position="191"/>
        <end position="204"/>
    </location>
</feature>
<dbReference type="PANTHER" id="PTHR16092">
    <property type="entry name" value="SEC3/SYNTAXIN-RELATED"/>
    <property type="match status" value="1"/>
</dbReference>
<dbReference type="Proteomes" id="UP000761534">
    <property type="component" value="Unassembled WGS sequence"/>
</dbReference>